<proteinExistence type="predicted"/>
<keyword evidence="3" id="KW-1185">Reference proteome</keyword>
<sequence>MTTPETTDIEVTETRVSHPEGAIHVRIWSPVNIAGDEPVRNPIVLFHDSLGCVELWRDFPARLCEATGRRVIAYDRLGFGRSDARHDRPGLDFIAEEARRYFGVLRAQLGLPGFVLLGHSVGGGMAVNCAAAFPDECEALITVAAQAFTEDRTTASIAVAKTQFADEQQFQRLVRYHGDNARWVLEAWTETWLHPGFASWSLADTLPHVRCPVLAIHGTEDEYGSNRHPQMIAELSAGPARAEILANTGHVPHRERPEQVLDLISGFLAAR</sequence>
<dbReference type="Proteomes" id="UP000599523">
    <property type="component" value="Unassembled WGS sequence"/>
</dbReference>
<dbReference type="AlphaFoldDB" id="A0A972J8I0"/>
<dbReference type="GO" id="GO:0016787">
    <property type="term" value="F:hydrolase activity"/>
    <property type="evidence" value="ECO:0007669"/>
    <property type="project" value="UniProtKB-KW"/>
</dbReference>
<dbReference type="SUPFAM" id="SSF53474">
    <property type="entry name" value="alpha/beta-Hydrolases"/>
    <property type="match status" value="1"/>
</dbReference>
<dbReference type="Pfam" id="PF00561">
    <property type="entry name" value="Abhydrolase_1"/>
    <property type="match status" value="1"/>
</dbReference>
<dbReference type="PANTHER" id="PTHR43798">
    <property type="entry name" value="MONOACYLGLYCEROL LIPASE"/>
    <property type="match status" value="1"/>
</dbReference>
<evidence type="ECO:0000313" key="3">
    <source>
        <dbReference type="Proteomes" id="UP000599523"/>
    </source>
</evidence>
<organism evidence="2 3">
    <name type="scientific">Azoarcus taiwanensis</name>
    <dbReference type="NCBI Taxonomy" id="666964"/>
    <lineage>
        <taxon>Bacteria</taxon>
        <taxon>Pseudomonadati</taxon>
        <taxon>Pseudomonadota</taxon>
        <taxon>Betaproteobacteria</taxon>
        <taxon>Rhodocyclales</taxon>
        <taxon>Zoogloeaceae</taxon>
        <taxon>Azoarcus</taxon>
    </lineage>
</organism>
<protein>
    <submittedName>
        <fullName evidence="2">Alpha/beta fold hydrolase</fullName>
    </submittedName>
</protein>
<evidence type="ECO:0000313" key="2">
    <source>
        <dbReference type="EMBL" id="NMG03624.1"/>
    </source>
</evidence>
<dbReference type="RefSeq" id="WP_168988337.1">
    <property type="nucleotide sequence ID" value="NZ_CAWPHM010000292.1"/>
</dbReference>
<keyword evidence="2" id="KW-0378">Hydrolase</keyword>
<dbReference type="InterPro" id="IPR050266">
    <property type="entry name" value="AB_hydrolase_sf"/>
</dbReference>
<feature type="domain" description="AB hydrolase-1" evidence="1">
    <location>
        <begin position="41"/>
        <end position="253"/>
    </location>
</feature>
<reference evidence="2" key="1">
    <citation type="submission" date="2019-12" db="EMBL/GenBank/DDBJ databases">
        <title>Comparative genomics gives insights into the taxonomy of the Azoarcus-Aromatoleum group and reveals separate origins of nif in the plant-associated Azoarcus and non-plant-associated Aromatoleum sub-groups.</title>
        <authorList>
            <person name="Lafos M."/>
            <person name="Maluk M."/>
            <person name="Batista M."/>
            <person name="Junghare M."/>
            <person name="Carmona M."/>
            <person name="Faoro H."/>
            <person name="Cruz L.M."/>
            <person name="Battistoni F."/>
            <person name="De Souza E."/>
            <person name="Pedrosa F."/>
            <person name="Chen W.-M."/>
            <person name="Poole P.S."/>
            <person name="Dixon R.A."/>
            <person name="James E.K."/>
        </authorList>
    </citation>
    <scope>NUCLEOTIDE SEQUENCE</scope>
    <source>
        <strain evidence="2">NSC3</strain>
    </source>
</reference>
<dbReference type="InterPro" id="IPR000073">
    <property type="entry name" value="AB_hydrolase_1"/>
</dbReference>
<dbReference type="InterPro" id="IPR029058">
    <property type="entry name" value="AB_hydrolase_fold"/>
</dbReference>
<gene>
    <name evidence="2" type="ORF">GPA21_11655</name>
</gene>
<accession>A0A972J8I0</accession>
<dbReference type="EMBL" id="WTVM01000065">
    <property type="protein sequence ID" value="NMG03624.1"/>
    <property type="molecule type" value="Genomic_DNA"/>
</dbReference>
<name>A0A972J8I0_9RHOO</name>
<dbReference type="Gene3D" id="3.40.50.1820">
    <property type="entry name" value="alpha/beta hydrolase"/>
    <property type="match status" value="1"/>
</dbReference>
<comment type="caution">
    <text evidence="2">The sequence shown here is derived from an EMBL/GenBank/DDBJ whole genome shotgun (WGS) entry which is preliminary data.</text>
</comment>
<dbReference type="GO" id="GO:0016020">
    <property type="term" value="C:membrane"/>
    <property type="evidence" value="ECO:0007669"/>
    <property type="project" value="TreeGrafter"/>
</dbReference>
<dbReference type="PANTHER" id="PTHR43798:SF33">
    <property type="entry name" value="HYDROLASE, PUTATIVE (AFU_ORTHOLOGUE AFUA_2G14860)-RELATED"/>
    <property type="match status" value="1"/>
</dbReference>
<dbReference type="PRINTS" id="PR00111">
    <property type="entry name" value="ABHYDROLASE"/>
</dbReference>
<evidence type="ECO:0000259" key="1">
    <source>
        <dbReference type="Pfam" id="PF00561"/>
    </source>
</evidence>